<evidence type="ECO:0000313" key="2">
    <source>
        <dbReference type="Proteomes" id="UP000264310"/>
    </source>
</evidence>
<gene>
    <name evidence="1" type="ORF">DYI37_13805</name>
</gene>
<proteinExistence type="predicted"/>
<organism evidence="1 2">
    <name type="scientific">Fulvimarina endophytica</name>
    <dbReference type="NCBI Taxonomy" id="2293836"/>
    <lineage>
        <taxon>Bacteria</taxon>
        <taxon>Pseudomonadati</taxon>
        <taxon>Pseudomonadota</taxon>
        <taxon>Alphaproteobacteria</taxon>
        <taxon>Hyphomicrobiales</taxon>
        <taxon>Aurantimonadaceae</taxon>
        <taxon>Fulvimarina</taxon>
    </lineage>
</organism>
<dbReference type="OrthoDB" id="7914675at2"/>
<evidence type="ECO:0008006" key="3">
    <source>
        <dbReference type="Google" id="ProtNLM"/>
    </source>
</evidence>
<comment type="caution">
    <text evidence="1">The sequence shown here is derived from an EMBL/GenBank/DDBJ whole genome shotgun (WGS) entry which is preliminary data.</text>
</comment>
<protein>
    <recommendedName>
        <fullName evidence="3">Tungsten formylmethanofuran dehydrogenase</fullName>
    </recommendedName>
</protein>
<dbReference type="EMBL" id="QURL01000005">
    <property type="protein sequence ID" value="RFC63016.1"/>
    <property type="molecule type" value="Genomic_DNA"/>
</dbReference>
<sequence>MTTAWIDGQPVSTGEAVREAAKLLSSSRFPLVWGSFDDASALREGTRLASLAGGVIDHRDLPTIVPLVEALRDNGMIRVSPGEARRRADRVLVLGSDPFESRTELFEQIFSVRPDLGPAKENAREIVLLGPASASAGAFASAAGEVRSIACPDGEIGDAVAILKAALAGRPFHDGPFEEGGARALAGWLKDAAFAVIVFDAARLDAIAIEVVAGLVSDLNTDTRASALPLAPGGAMGAAEAALWTSGFPLRTGFGRIDPDHDLVLNAADRLLSSGEADARLALCLGDARLGDHDVPTVLLTGGEGVEADRARIVFSVGQPGIDHGTVVHEARFGSFVSRPAERSSMLPNAADILSAIADEVGARVSSNDEARR</sequence>
<dbReference type="AlphaFoldDB" id="A0A371X1B2"/>
<evidence type="ECO:0000313" key="1">
    <source>
        <dbReference type="EMBL" id="RFC63016.1"/>
    </source>
</evidence>
<keyword evidence="2" id="KW-1185">Reference proteome</keyword>
<dbReference type="Proteomes" id="UP000264310">
    <property type="component" value="Unassembled WGS sequence"/>
</dbReference>
<dbReference type="RefSeq" id="WP_116683834.1">
    <property type="nucleotide sequence ID" value="NZ_QURL01000005.1"/>
</dbReference>
<reference evidence="1 2" key="1">
    <citation type="submission" date="2018-08" db="EMBL/GenBank/DDBJ databases">
        <title>Fulvimarina sp. 85, whole genome shotgun sequence.</title>
        <authorList>
            <person name="Tuo L."/>
        </authorList>
    </citation>
    <scope>NUCLEOTIDE SEQUENCE [LARGE SCALE GENOMIC DNA]</scope>
    <source>
        <strain evidence="1 2">85</strain>
    </source>
</reference>
<name>A0A371X1B2_9HYPH</name>
<accession>A0A371X1B2</accession>